<dbReference type="GO" id="GO:0003824">
    <property type="term" value="F:catalytic activity"/>
    <property type="evidence" value="ECO:0007669"/>
    <property type="project" value="InterPro"/>
</dbReference>
<dbReference type="InterPro" id="IPR007197">
    <property type="entry name" value="rSAM"/>
</dbReference>
<dbReference type="InterPro" id="IPR013785">
    <property type="entry name" value="Aldolase_TIM"/>
</dbReference>
<feature type="domain" description="Radical SAM core" evidence="8">
    <location>
        <begin position="112"/>
        <end position="338"/>
    </location>
</feature>
<comment type="cofactor">
    <cofactor evidence="1">
        <name>[4Fe-4S] cluster</name>
        <dbReference type="ChEBI" id="CHEBI:49883"/>
    </cofactor>
</comment>
<dbReference type="Pfam" id="PF04055">
    <property type="entry name" value="Radical_SAM"/>
    <property type="match status" value="1"/>
</dbReference>
<evidence type="ECO:0000256" key="7">
    <source>
        <dbReference type="SAM" id="MobiDB-lite"/>
    </source>
</evidence>
<dbReference type="PROSITE" id="PS51918">
    <property type="entry name" value="RADICAL_SAM"/>
    <property type="match status" value="1"/>
</dbReference>
<keyword evidence="6" id="KW-0411">Iron-sulfur</keyword>
<gene>
    <name evidence="9" type="ORF">D1639_00140</name>
</gene>
<keyword evidence="5" id="KW-0408">Iron</keyword>
<sequence length="517" mass="56104">MIRKITADVLDGVQNPSLRAYAECYVDIERSFAESVAELGLPFADAAGAEPAGDEGAGSGASAANPQFMSERDAVSPLPNELRSYINNSVEILNDGKSLLRGWRSSACAACNVGIGTETFITSTRCPKRCFFCFNPNQANFDGRDGVLHDVMGQLEERHSQGVRYTHLALTGGEPLLHKDQAVAFFKRARELYPNVHTRLYTSGFGADEPTLEALRDAGLNEIRFSVKTEDVSWPSAEAEAEGDVPATGSVSQGEAAGEGASAAGSPDAANGPSPCAPMFPPAIEETLAQMALATRYIPDVMVEMPVLPDQLELMKALLVRLDAIGARGINLLELGYPFFNADEFARRGYLLKPSPYRVLYDYAYAGGLPVQGSERACLELLAFAAQRDLKLGVHYCSMENKHTGEVYLANAPYAKQYPLYALSPQDHFLKTAKVFGADRAPVRQLLTTLRIPFQDDPENDALAFHPSNVALLASAFPNMEVAIAYALREQREEGPVLRELRVDLTTPATFDAKADL</sequence>
<feature type="compositionally biased region" description="Low complexity" evidence="7">
    <location>
        <begin position="249"/>
        <end position="274"/>
    </location>
</feature>
<proteinExistence type="predicted"/>
<dbReference type="PANTHER" id="PTHR42836">
    <property type="entry name" value="7-CARBOXY-7-DEAZAGUANINE SYNTHASE"/>
    <property type="match status" value="1"/>
</dbReference>
<feature type="region of interest" description="Disordered" evidence="7">
    <location>
        <begin position="234"/>
        <end position="277"/>
    </location>
</feature>
<evidence type="ECO:0000256" key="5">
    <source>
        <dbReference type="ARBA" id="ARBA00023004"/>
    </source>
</evidence>
<dbReference type="PANTHER" id="PTHR42836:SF1">
    <property type="entry name" value="7-CARBOXY-7-DEAZAGUANINE SYNTHASE"/>
    <property type="match status" value="1"/>
</dbReference>
<dbReference type="InterPro" id="IPR058240">
    <property type="entry name" value="rSAM_sf"/>
</dbReference>
<keyword evidence="3" id="KW-0949">S-adenosyl-L-methionine</keyword>
<comment type="caution">
    <text evidence="9">The sequence shown here is derived from an EMBL/GenBank/DDBJ whole genome shotgun (WGS) entry which is preliminary data.</text>
</comment>
<dbReference type="CDD" id="cd01335">
    <property type="entry name" value="Radical_SAM"/>
    <property type="match status" value="1"/>
</dbReference>
<evidence type="ECO:0000256" key="1">
    <source>
        <dbReference type="ARBA" id="ARBA00001966"/>
    </source>
</evidence>
<dbReference type="AlphaFoldDB" id="A0A7C9NB17"/>
<dbReference type="SUPFAM" id="SSF102114">
    <property type="entry name" value="Radical SAM enzymes"/>
    <property type="match status" value="1"/>
</dbReference>
<evidence type="ECO:0000256" key="6">
    <source>
        <dbReference type="ARBA" id="ARBA00023014"/>
    </source>
</evidence>
<organism evidence="9">
    <name type="scientific">Muribaculaceae bacterium Z82</name>
    <dbReference type="NCBI Taxonomy" id="2304548"/>
    <lineage>
        <taxon>Bacteria</taxon>
        <taxon>Pseudomonadati</taxon>
        <taxon>Bacteroidota</taxon>
        <taxon>Bacteroidia</taxon>
        <taxon>Bacteroidales</taxon>
        <taxon>Muribaculaceae</taxon>
    </lineage>
</organism>
<evidence type="ECO:0000256" key="2">
    <source>
        <dbReference type="ARBA" id="ARBA00022485"/>
    </source>
</evidence>
<keyword evidence="2" id="KW-0004">4Fe-4S</keyword>
<evidence type="ECO:0000256" key="4">
    <source>
        <dbReference type="ARBA" id="ARBA00022723"/>
    </source>
</evidence>
<keyword evidence="4" id="KW-0479">Metal-binding</keyword>
<dbReference type="EMBL" id="QWKH01000001">
    <property type="protein sequence ID" value="NBI33468.1"/>
    <property type="molecule type" value="Genomic_DNA"/>
</dbReference>
<evidence type="ECO:0000256" key="3">
    <source>
        <dbReference type="ARBA" id="ARBA00022691"/>
    </source>
</evidence>
<dbReference type="GO" id="GO:0046872">
    <property type="term" value="F:metal ion binding"/>
    <property type="evidence" value="ECO:0007669"/>
    <property type="project" value="UniProtKB-KW"/>
</dbReference>
<dbReference type="GO" id="GO:0051539">
    <property type="term" value="F:4 iron, 4 sulfur cluster binding"/>
    <property type="evidence" value="ECO:0007669"/>
    <property type="project" value="UniProtKB-KW"/>
</dbReference>
<protein>
    <submittedName>
        <fullName evidence="9">Radical SAM protein</fullName>
    </submittedName>
</protein>
<name>A0A7C9NB17_9BACT</name>
<accession>A0A7C9NB17</accession>
<evidence type="ECO:0000259" key="8">
    <source>
        <dbReference type="PROSITE" id="PS51918"/>
    </source>
</evidence>
<dbReference type="Gene3D" id="3.20.20.70">
    <property type="entry name" value="Aldolase class I"/>
    <property type="match status" value="1"/>
</dbReference>
<dbReference type="SFLD" id="SFLDS00029">
    <property type="entry name" value="Radical_SAM"/>
    <property type="match status" value="1"/>
</dbReference>
<evidence type="ECO:0000313" key="9">
    <source>
        <dbReference type="EMBL" id="NBI33468.1"/>
    </source>
</evidence>
<reference evidence="9" key="1">
    <citation type="submission" date="2018-08" db="EMBL/GenBank/DDBJ databases">
        <title>Murine metabolic-syndrome-specific gut microbial biobank.</title>
        <authorList>
            <person name="Liu C."/>
        </authorList>
    </citation>
    <scope>NUCLEOTIDE SEQUENCE [LARGE SCALE GENOMIC DNA]</scope>
    <source>
        <strain evidence="9">Z82</strain>
    </source>
</reference>